<comment type="caution">
    <text evidence="1">The sequence shown here is derived from an EMBL/GenBank/DDBJ whole genome shotgun (WGS) entry which is preliminary data.</text>
</comment>
<organism evidence="1 2">
    <name type="scientific">Pseudomonas syringae pv. pisi str. 1704B</name>
    <dbReference type="NCBI Taxonomy" id="629263"/>
    <lineage>
        <taxon>Bacteria</taxon>
        <taxon>Pseudomonadati</taxon>
        <taxon>Pseudomonadota</taxon>
        <taxon>Gammaproteobacteria</taxon>
        <taxon>Pseudomonadales</taxon>
        <taxon>Pseudomonadaceae</taxon>
        <taxon>Pseudomonas</taxon>
        <taxon>Pseudomonas syringae</taxon>
    </lineage>
</organism>
<dbReference type="AlphaFoldDB" id="F3G6V4"/>
<sequence length="214" mass="23738">MIVLADNDVLIALAQCDLVDEALTVLGCGFNDCYVLGEAPFSLYLTDEAKCFDKRLGNHGAFDRLCYIVDSCKKLGPADEDIGLLEELLQIEGVHDGELQLTLHAENLYRANMLFTVTTGDKTFLKAIYDSDCMHAQAILSQRVECLESLLLKALALYGHEYITHKIGVGKSTTTKSNKFDGVLSMAFGNGRDLQHTTACLNNYMDPVRYFLRP</sequence>
<proteinExistence type="predicted"/>
<dbReference type="EMBL" id="AEAI01000516">
    <property type="protein sequence ID" value="EGH42804.1"/>
    <property type="molecule type" value="Genomic_DNA"/>
</dbReference>
<reference evidence="1 2" key="1">
    <citation type="journal article" date="2011" name="PLoS Pathog.">
        <title>Dynamic evolution of pathogenicity revealed by sequencing and comparative genomics of 19 Pseudomonas syringae isolates.</title>
        <authorList>
            <person name="Baltrus D.A."/>
            <person name="Nishimura M.T."/>
            <person name="Romanchuk A."/>
            <person name="Chang J.H."/>
            <person name="Mukhtar M.S."/>
            <person name="Cherkis K."/>
            <person name="Roach J."/>
            <person name="Grant S.R."/>
            <person name="Jones C.D."/>
            <person name="Dangl J.L."/>
        </authorList>
    </citation>
    <scope>NUCLEOTIDE SEQUENCE [LARGE SCALE GENOMIC DNA]</scope>
    <source>
        <strain evidence="1 2">1704B</strain>
    </source>
</reference>
<protein>
    <submittedName>
        <fullName evidence="1">Uncharacterized protein</fullName>
    </submittedName>
</protein>
<name>F3G6V4_PSESJ</name>
<gene>
    <name evidence="1" type="ORF">PSYPI_10515</name>
</gene>
<keyword evidence="2" id="KW-1185">Reference proteome</keyword>
<evidence type="ECO:0000313" key="1">
    <source>
        <dbReference type="EMBL" id="EGH42804.1"/>
    </source>
</evidence>
<dbReference type="HOGENOM" id="CLU_110280_0_0_6"/>
<evidence type="ECO:0000313" key="2">
    <source>
        <dbReference type="Proteomes" id="UP000004986"/>
    </source>
</evidence>
<dbReference type="Proteomes" id="UP000004986">
    <property type="component" value="Unassembled WGS sequence"/>
</dbReference>
<dbReference type="BioCyc" id="PSYR629263:G11X0-1776-MONOMER"/>
<accession>F3G6V4</accession>